<evidence type="ECO:0000313" key="4">
    <source>
        <dbReference type="EMBL" id="KAJ8018859.1"/>
    </source>
</evidence>
<name>A0A9Q1BBD2_HOLLE</name>
<dbReference type="InterPro" id="IPR007110">
    <property type="entry name" value="Ig-like_dom"/>
</dbReference>
<sequence>MYKAAEMLILCVLFAIMVADEKTVKADPMEVGVTKPTVQTETRTLGESVRFDCNTSLNGNQALWQRTTSNGYQVLYAGVFPVRDKEATNIKISPVNYSLFLNAILIKDEGLYDCIQFTKILASYRLKILVFPEVRIQREGTNLSGTHFVDKGTDLQLACIVFRAKDEPVIEWKIENTPLTGGGEEMFNSSNRFIDGTFDFRVPLTYVIKHDTNIVCSSYSDYNKSVSVVISTAKFQNRENSSSYAALIVAFLLAFLIAISGGGWLCLKRFQGTCVNMFLLLPGSCCYLCIDKMKTK</sequence>
<dbReference type="AlphaFoldDB" id="A0A9Q1BBD2"/>
<feature type="domain" description="Ig-like" evidence="3">
    <location>
        <begin position="36"/>
        <end position="114"/>
    </location>
</feature>
<gene>
    <name evidence="4" type="ORF">HOLleu_42919</name>
</gene>
<feature type="transmembrane region" description="Helical" evidence="1">
    <location>
        <begin position="244"/>
        <end position="267"/>
    </location>
</feature>
<keyword evidence="1" id="KW-0472">Membrane</keyword>
<keyword evidence="1" id="KW-0812">Transmembrane</keyword>
<dbReference type="InterPro" id="IPR013783">
    <property type="entry name" value="Ig-like_fold"/>
</dbReference>
<feature type="domain" description="Ig-like" evidence="3">
    <location>
        <begin position="132"/>
        <end position="227"/>
    </location>
</feature>
<organism evidence="4 5">
    <name type="scientific">Holothuria leucospilota</name>
    <name type="common">Black long sea cucumber</name>
    <name type="synonym">Mertensiothuria leucospilota</name>
    <dbReference type="NCBI Taxonomy" id="206669"/>
    <lineage>
        <taxon>Eukaryota</taxon>
        <taxon>Metazoa</taxon>
        <taxon>Echinodermata</taxon>
        <taxon>Eleutherozoa</taxon>
        <taxon>Echinozoa</taxon>
        <taxon>Holothuroidea</taxon>
        <taxon>Aspidochirotacea</taxon>
        <taxon>Aspidochirotida</taxon>
        <taxon>Holothuriidae</taxon>
        <taxon>Holothuria</taxon>
    </lineage>
</organism>
<protein>
    <recommendedName>
        <fullName evidence="3">Ig-like domain-containing protein</fullName>
    </recommendedName>
</protein>
<evidence type="ECO:0000256" key="1">
    <source>
        <dbReference type="SAM" id="Phobius"/>
    </source>
</evidence>
<dbReference type="EMBL" id="JAIZAY010000164">
    <property type="protein sequence ID" value="KAJ8018859.1"/>
    <property type="molecule type" value="Genomic_DNA"/>
</dbReference>
<keyword evidence="1" id="KW-1133">Transmembrane helix</keyword>
<proteinExistence type="predicted"/>
<keyword evidence="2" id="KW-0732">Signal</keyword>
<feature type="chain" id="PRO_5040171672" description="Ig-like domain-containing protein" evidence="2">
    <location>
        <begin position="27"/>
        <end position="296"/>
    </location>
</feature>
<dbReference type="PROSITE" id="PS50835">
    <property type="entry name" value="IG_LIKE"/>
    <property type="match status" value="2"/>
</dbReference>
<dbReference type="Gene3D" id="2.60.40.10">
    <property type="entry name" value="Immunoglobulins"/>
    <property type="match status" value="1"/>
</dbReference>
<keyword evidence="5" id="KW-1185">Reference proteome</keyword>
<evidence type="ECO:0000256" key="2">
    <source>
        <dbReference type="SAM" id="SignalP"/>
    </source>
</evidence>
<dbReference type="Proteomes" id="UP001152320">
    <property type="component" value="Unassembled WGS sequence"/>
</dbReference>
<dbReference type="OrthoDB" id="10031887at2759"/>
<dbReference type="InterPro" id="IPR036179">
    <property type="entry name" value="Ig-like_dom_sf"/>
</dbReference>
<accession>A0A9Q1BBD2</accession>
<dbReference type="SUPFAM" id="SSF48726">
    <property type="entry name" value="Immunoglobulin"/>
    <property type="match status" value="1"/>
</dbReference>
<evidence type="ECO:0000259" key="3">
    <source>
        <dbReference type="PROSITE" id="PS50835"/>
    </source>
</evidence>
<feature type="signal peptide" evidence="2">
    <location>
        <begin position="1"/>
        <end position="26"/>
    </location>
</feature>
<comment type="caution">
    <text evidence="4">The sequence shown here is derived from an EMBL/GenBank/DDBJ whole genome shotgun (WGS) entry which is preliminary data.</text>
</comment>
<evidence type="ECO:0000313" key="5">
    <source>
        <dbReference type="Proteomes" id="UP001152320"/>
    </source>
</evidence>
<reference evidence="4" key="1">
    <citation type="submission" date="2021-10" db="EMBL/GenBank/DDBJ databases">
        <title>Tropical sea cucumber genome reveals ecological adaptation and Cuvierian tubules defense mechanism.</title>
        <authorList>
            <person name="Chen T."/>
        </authorList>
    </citation>
    <scope>NUCLEOTIDE SEQUENCE</scope>
    <source>
        <strain evidence="4">Nanhai2018</strain>
        <tissue evidence="4">Muscle</tissue>
    </source>
</reference>